<dbReference type="KEGG" id="abe:ARB_04088"/>
<dbReference type="EMBL" id="ABSU01000001">
    <property type="protein sequence ID" value="EFE36566.1"/>
    <property type="molecule type" value="Genomic_DNA"/>
</dbReference>
<feature type="compositionally biased region" description="Gly residues" evidence="1">
    <location>
        <begin position="11"/>
        <end position="21"/>
    </location>
</feature>
<feature type="compositionally biased region" description="Low complexity" evidence="1">
    <location>
        <begin position="1"/>
        <end position="10"/>
    </location>
</feature>
<accession>D4AIJ3</accession>
<gene>
    <name evidence="2" type="ORF">ARB_04088</name>
</gene>
<organism evidence="2 3">
    <name type="scientific">Arthroderma benhamiae (strain ATCC MYA-4681 / CBS 112371)</name>
    <name type="common">Trichophyton mentagrophytes</name>
    <dbReference type="NCBI Taxonomy" id="663331"/>
    <lineage>
        <taxon>Eukaryota</taxon>
        <taxon>Fungi</taxon>
        <taxon>Dikarya</taxon>
        <taxon>Ascomycota</taxon>
        <taxon>Pezizomycotina</taxon>
        <taxon>Eurotiomycetes</taxon>
        <taxon>Eurotiomycetidae</taxon>
        <taxon>Onygenales</taxon>
        <taxon>Arthrodermataceae</taxon>
        <taxon>Trichophyton</taxon>
    </lineage>
</organism>
<dbReference type="HOGENOM" id="CLU_1503102_0_0_1"/>
<evidence type="ECO:0000256" key="1">
    <source>
        <dbReference type="SAM" id="MobiDB-lite"/>
    </source>
</evidence>
<evidence type="ECO:0000313" key="2">
    <source>
        <dbReference type="EMBL" id="EFE36566.1"/>
    </source>
</evidence>
<reference evidence="3" key="1">
    <citation type="journal article" date="2011" name="Genome Biol.">
        <title>Comparative and functional genomics provide insights into the pathogenicity of dermatophytic fungi.</title>
        <authorList>
            <person name="Burmester A."/>
            <person name="Shelest E."/>
            <person name="Gloeckner G."/>
            <person name="Heddergott C."/>
            <person name="Schindler S."/>
            <person name="Staib P."/>
            <person name="Heidel A."/>
            <person name="Felder M."/>
            <person name="Petzold A."/>
            <person name="Szafranski K."/>
            <person name="Feuermann M."/>
            <person name="Pedruzzi I."/>
            <person name="Priebe S."/>
            <person name="Groth M."/>
            <person name="Winkler R."/>
            <person name="Li W."/>
            <person name="Kniemeyer O."/>
            <person name="Schroeckh V."/>
            <person name="Hertweck C."/>
            <person name="Hube B."/>
            <person name="White T.C."/>
            <person name="Platzer M."/>
            <person name="Guthke R."/>
            <person name="Heitman J."/>
            <person name="Woestemeyer J."/>
            <person name="Zipfel P.F."/>
            <person name="Monod M."/>
            <person name="Brakhage A.A."/>
        </authorList>
    </citation>
    <scope>NUCLEOTIDE SEQUENCE [LARGE SCALE GENOMIC DNA]</scope>
    <source>
        <strain evidence="3">ATCC MYA-4681 / CBS 112371</strain>
    </source>
</reference>
<protein>
    <submittedName>
        <fullName evidence="2">Uncharacterized protein</fullName>
    </submittedName>
</protein>
<feature type="compositionally biased region" description="Basic and acidic residues" evidence="1">
    <location>
        <begin position="22"/>
        <end position="33"/>
    </location>
</feature>
<evidence type="ECO:0000313" key="3">
    <source>
        <dbReference type="Proteomes" id="UP000008866"/>
    </source>
</evidence>
<feature type="compositionally biased region" description="Basic and acidic residues" evidence="1">
    <location>
        <begin position="147"/>
        <end position="167"/>
    </location>
</feature>
<keyword evidence="3" id="KW-1185">Reference proteome</keyword>
<dbReference type="GeneID" id="9522295"/>
<proteinExistence type="predicted"/>
<dbReference type="Proteomes" id="UP000008866">
    <property type="component" value="Unassembled WGS sequence"/>
</dbReference>
<comment type="caution">
    <text evidence="2">The sequence shown here is derived from an EMBL/GenBank/DDBJ whole genome shotgun (WGS) entry which is preliminary data.</text>
</comment>
<dbReference type="AlphaFoldDB" id="D4AIJ3"/>
<feature type="region of interest" description="Disordered" evidence="1">
    <location>
        <begin position="1"/>
        <end position="71"/>
    </location>
</feature>
<feature type="compositionally biased region" description="Basic residues" evidence="1">
    <location>
        <begin position="130"/>
        <end position="144"/>
    </location>
</feature>
<name>D4AIJ3_ARTBC</name>
<sequence length="179" mass="19493">MAAAAAAAASGGAGGGCGGRGRGSEVEAGRRDVAGGCRPGRGLRPQNPAHPLVRDARRNIEPALMHRKRPGLRRAAVESWRRVRRTPETIAQWTQTRQNSSFFASSTVQPWRRDAAAALLLRRGQPSAGFKRKRNSWSKKKRSQRGNGRETGDDASERETNEAEEKATSGMRPEIDLLV</sequence>
<feature type="region of interest" description="Disordered" evidence="1">
    <location>
        <begin position="124"/>
        <end position="179"/>
    </location>
</feature>
<dbReference type="RefSeq" id="XP_003017211.1">
    <property type="nucleotide sequence ID" value="XM_003017165.1"/>
</dbReference>